<dbReference type="GO" id="GO:0000981">
    <property type="term" value="F:DNA-binding transcription factor activity, RNA polymerase II-specific"/>
    <property type="evidence" value="ECO:0007669"/>
    <property type="project" value="InterPro"/>
</dbReference>
<comment type="similarity">
    <text evidence="2">Belongs to the paired homeobox family.</text>
</comment>
<keyword evidence="11" id="KW-1185">Reference proteome</keyword>
<dbReference type="CDD" id="cd00086">
    <property type="entry name" value="homeodomain"/>
    <property type="match status" value="1"/>
</dbReference>
<evidence type="ECO:0000313" key="11">
    <source>
        <dbReference type="Proteomes" id="UP000015104"/>
    </source>
</evidence>
<evidence type="ECO:0000256" key="1">
    <source>
        <dbReference type="ARBA" id="ARBA00004123"/>
    </source>
</evidence>
<evidence type="ECO:0000256" key="4">
    <source>
        <dbReference type="ARBA" id="ARBA00023155"/>
    </source>
</evidence>
<sequence length="213" mass="23366">MLYIVKYTVSVTYFKGYSTIGVGVSVEGAFKKLKVEPGLTSSSSSSLASSLSSALSTITPTTTGTGTTGTSGTGTGTNNSTPTPNCPPTPARRRHRTTFTQEQLTELESAFNKSHYPDIYCREELARITKLNEARIQVWFQNRRAKFRKQEKQLQKALSGPSASVLPSCNGTLMRNIYQATGATHHPVQEQLPRWAQIQIQMIGPSMLQYTTP</sequence>
<dbReference type="Pfam" id="PF00046">
    <property type="entry name" value="Homeodomain"/>
    <property type="match status" value="1"/>
</dbReference>
<dbReference type="STRING" id="32264.T1L448"/>
<proteinExistence type="inferred from homology"/>
<reference evidence="11" key="1">
    <citation type="submission" date="2011-08" db="EMBL/GenBank/DDBJ databases">
        <authorList>
            <person name="Rombauts S."/>
        </authorList>
    </citation>
    <scope>NUCLEOTIDE SEQUENCE</scope>
    <source>
        <strain evidence="11">London</strain>
    </source>
</reference>
<dbReference type="Gene3D" id="1.10.10.60">
    <property type="entry name" value="Homeodomain-like"/>
    <property type="match status" value="1"/>
</dbReference>
<evidence type="ECO:0000256" key="7">
    <source>
        <dbReference type="RuleBase" id="RU000682"/>
    </source>
</evidence>
<keyword evidence="3 6" id="KW-0238">DNA-binding</keyword>
<feature type="compositionally biased region" description="Gly residues" evidence="8">
    <location>
        <begin position="66"/>
        <end position="75"/>
    </location>
</feature>
<dbReference type="EMBL" id="CAEY01001063">
    <property type="status" value="NOT_ANNOTATED_CDS"/>
    <property type="molecule type" value="Genomic_DNA"/>
</dbReference>
<dbReference type="eggNOG" id="KOG0490">
    <property type="taxonomic scope" value="Eukaryota"/>
</dbReference>
<organism evidence="10 11">
    <name type="scientific">Tetranychus urticae</name>
    <name type="common">Two-spotted spider mite</name>
    <dbReference type="NCBI Taxonomy" id="32264"/>
    <lineage>
        <taxon>Eukaryota</taxon>
        <taxon>Metazoa</taxon>
        <taxon>Ecdysozoa</taxon>
        <taxon>Arthropoda</taxon>
        <taxon>Chelicerata</taxon>
        <taxon>Arachnida</taxon>
        <taxon>Acari</taxon>
        <taxon>Acariformes</taxon>
        <taxon>Trombidiformes</taxon>
        <taxon>Prostigmata</taxon>
        <taxon>Eleutherengona</taxon>
        <taxon>Raphignathae</taxon>
        <taxon>Tetranychoidea</taxon>
        <taxon>Tetranychidae</taxon>
        <taxon>Tetranychus</taxon>
    </lineage>
</organism>
<dbReference type="PANTHER" id="PTHR24329">
    <property type="entry name" value="HOMEOBOX PROTEIN ARISTALESS"/>
    <property type="match status" value="1"/>
</dbReference>
<reference evidence="10" key="2">
    <citation type="submission" date="2015-06" db="UniProtKB">
        <authorList>
            <consortium name="EnsemblMetazoa"/>
        </authorList>
    </citation>
    <scope>IDENTIFICATION</scope>
</reference>
<dbReference type="AlphaFoldDB" id="T1L448"/>
<evidence type="ECO:0000256" key="3">
    <source>
        <dbReference type="ARBA" id="ARBA00023125"/>
    </source>
</evidence>
<dbReference type="FunFam" id="1.10.10.60:FF:000138">
    <property type="entry name" value="Homeobox protein prophet of Pit-1"/>
    <property type="match status" value="1"/>
</dbReference>
<dbReference type="InterPro" id="IPR009057">
    <property type="entry name" value="Homeodomain-like_sf"/>
</dbReference>
<dbReference type="SUPFAM" id="SSF46689">
    <property type="entry name" value="Homeodomain-like"/>
    <property type="match status" value="1"/>
</dbReference>
<feature type="domain" description="Homeobox" evidence="9">
    <location>
        <begin position="90"/>
        <end position="150"/>
    </location>
</feature>
<evidence type="ECO:0000256" key="2">
    <source>
        <dbReference type="ARBA" id="ARBA00005733"/>
    </source>
</evidence>
<accession>T1L448</accession>
<dbReference type="GO" id="GO:0000977">
    <property type="term" value="F:RNA polymerase II transcription regulatory region sequence-specific DNA binding"/>
    <property type="evidence" value="ECO:0007669"/>
    <property type="project" value="TreeGrafter"/>
</dbReference>
<evidence type="ECO:0000313" key="10">
    <source>
        <dbReference type="EnsemblMetazoa" id="tetur37g00770.1"/>
    </source>
</evidence>
<dbReference type="InterPro" id="IPR050649">
    <property type="entry name" value="Paired_Homeobox_TFs"/>
</dbReference>
<dbReference type="InterPro" id="IPR017970">
    <property type="entry name" value="Homeobox_CS"/>
</dbReference>
<evidence type="ECO:0000259" key="9">
    <source>
        <dbReference type="PROSITE" id="PS50071"/>
    </source>
</evidence>
<dbReference type="SMART" id="SM00389">
    <property type="entry name" value="HOX"/>
    <property type="match status" value="1"/>
</dbReference>
<dbReference type="GO" id="GO:0005634">
    <property type="term" value="C:nucleus"/>
    <property type="evidence" value="ECO:0007669"/>
    <property type="project" value="UniProtKB-SubCell"/>
</dbReference>
<evidence type="ECO:0000256" key="8">
    <source>
        <dbReference type="SAM" id="MobiDB-lite"/>
    </source>
</evidence>
<feature type="DNA-binding region" description="Homeobox" evidence="6">
    <location>
        <begin position="92"/>
        <end position="151"/>
    </location>
</feature>
<comment type="subcellular location">
    <subcellularLocation>
        <location evidence="1 6 7">Nucleus</location>
    </subcellularLocation>
</comment>
<protein>
    <recommendedName>
        <fullName evidence="9">Homeobox domain-containing protein</fullName>
    </recommendedName>
</protein>
<keyword evidence="5 6" id="KW-0539">Nucleus</keyword>
<dbReference type="GO" id="GO:0007399">
    <property type="term" value="P:nervous system development"/>
    <property type="evidence" value="ECO:0007669"/>
    <property type="project" value="UniProtKB-ARBA"/>
</dbReference>
<dbReference type="HOGENOM" id="CLU_044912_3_1_1"/>
<feature type="region of interest" description="Disordered" evidence="8">
    <location>
        <begin position="57"/>
        <end position="96"/>
    </location>
</feature>
<evidence type="ECO:0000256" key="6">
    <source>
        <dbReference type="PROSITE-ProRule" id="PRU00108"/>
    </source>
</evidence>
<name>T1L448_TETUR</name>
<dbReference type="PANTHER" id="PTHR24329:SF520">
    <property type="entry name" value="ALX HOMEOBOX PROTEIN 1-LIKE PROTEIN"/>
    <property type="match status" value="1"/>
</dbReference>
<dbReference type="InterPro" id="IPR001356">
    <property type="entry name" value="HD"/>
</dbReference>
<dbReference type="Proteomes" id="UP000015104">
    <property type="component" value="Unassembled WGS sequence"/>
</dbReference>
<dbReference type="PROSITE" id="PS50071">
    <property type="entry name" value="HOMEOBOX_2"/>
    <property type="match status" value="1"/>
</dbReference>
<dbReference type="PROSITE" id="PS00027">
    <property type="entry name" value="HOMEOBOX_1"/>
    <property type="match status" value="1"/>
</dbReference>
<keyword evidence="4 6" id="KW-0371">Homeobox</keyword>
<evidence type="ECO:0000256" key="5">
    <source>
        <dbReference type="ARBA" id="ARBA00023242"/>
    </source>
</evidence>
<dbReference type="EnsemblMetazoa" id="tetur37g00770.1">
    <property type="protein sequence ID" value="tetur37g00770.1"/>
    <property type="gene ID" value="tetur37g00770"/>
</dbReference>